<dbReference type="GO" id="GO:0030313">
    <property type="term" value="C:cell envelope"/>
    <property type="evidence" value="ECO:0007669"/>
    <property type="project" value="UniProtKB-SubCell"/>
</dbReference>
<evidence type="ECO:0000256" key="1">
    <source>
        <dbReference type="ARBA" id="ARBA00004196"/>
    </source>
</evidence>
<dbReference type="PROSITE" id="PS51352">
    <property type="entry name" value="THIOREDOXIN_2"/>
    <property type="match status" value="1"/>
</dbReference>
<evidence type="ECO:0000256" key="3">
    <source>
        <dbReference type="ARBA" id="ARBA00023157"/>
    </source>
</evidence>
<dbReference type="Pfam" id="PF00578">
    <property type="entry name" value="AhpC-TSA"/>
    <property type="match status" value="1"/>
</dbReference>
<comment type="caution">
    <text evidence="6">The sequence shown here is derived from an EMBL/GenBank/DDBJ whole genome shotgun (WGS) entry which is preliminary data.</text>
</comment>
<dbReference type="GO" id="GO:0016491">
    <property type="term" value="F:oxidoreductase activity"/>
    <property type="evidence" value="ECO:0007669"/>
    <property type="project" value="InterPro"/>
</dbReference>
<dbReference type="Gene3D" id="3.40.30.10">
    <property type="entry name" value="Glutaredoxin"/>
    <property type="match status" value="1"/>
</dbReference>
<dbReference type="PROSITE" id="PS51257">
    <property type="entry name" value="PROKAR_LIPOPROTEIN"/>
    <property type="match status" value="1"/>
</dbReference>
<comment type="subcellular location">
    <subcellularLocation>
        <location evidence="1">Cell envelope</location>
    </subcellularLocation>
</comment>
<keyword evidence="7" id="KW-1185">Reference proteome</keyword>
<sequence>MRSFLLALGCALLAACGTPDTGPKMGSAAPRFEATDLDGKLHRFPEDFAGKPVILDFWADWCRYCANSMTQIDRLQREHAASGLVVLAVNVAQDRATAAAFVARLGVGYPALLDPDSKITRQYGVQGLPITYFIDREGRIGGKILGEADQKLLMSQLNRILPPAR</sequence>
<dbReference type="InterPro" id="IPR000866">
    <property type="entry name" value="AhpC/TSA"/>
</dbReference>
<evidence type="ECO:0000313" key="6">
    <source>
        <dbReference type="EMBL" id="ENO96056.1"/>
    </source>
</evidence>
<accession>N6YP35</accession>
<dbReference type="GO" id="GO:0016209">
    <property type="term" value="F:antioxidant activity"/>
    <property type="evidence" value="ECO:0007669"/>
    <property type="project" value="InterPro"/>
</dbReference>
<gene>
    <name evidence="6" type="ORF">C667_15929</name>
</gene>
<dbReference type="SUPFAM" id="SSF52833">
    <property type="entry name" value="Thioredoxin-like"/>
    <property type="match status" value="1"/>
</dbReference>
<dbReference type="OrthoDB" id="9811352at2"/>
<proteinExistence type="predicted"/>
<dbReference type="GO" id="GO:0017004">
    <property type="term" value="P:cytochrome complex assembly"/>
    <property type="evidence" value="ECO:0007669"/>
    <property type="project" value="UniProtKB-KW"/>
</dbReference>
<keyword evidence="3" id="KW-1015">Disulfide bond</keyword>
<dbReference type="InterPro" id="IPR050553">
    <property type="entry name" value="Thioredoxin_ResA/DsbE_sf"/>
</dbReference>
<reference evidence="6 7" key="1">
    <citation type="submission" date="2012-09" db="EMBL/GenBank/DDBJ databases">
        <title>Draft Genome Sequences of 6 Strains from Genus Thauera.</title>
        <authorList>
            <person name="Liu B."/>
            <person name="Shapleigh J.P."/>
            <person name="Frostegard A.H."/>
        </authorList>
    </citation>
    <scope>NUCLEOTIDE SEQUENCE [LARGE SCALE GENOMIC DNA]</scope>
    <source>
        <strain evidence="6 7">B4P</strain>
    </source>
</reference>
<dbReference type="Proteomes" id="UP000013047">
    <property type="component" value="Unassembled WGS sequence"/>
</dbReference>
<keyword evidence="2" id="KW-0201">Cytochrome c-type biogenesis</keyword>
<dbReference type="RefSeq" id="WP_004368659.1">
    <property type="nucleotide sequence ID" value="NZ_AMXF01000142.1"/>
</dbReference>
<evidence type="ECO:0000259" key="5">
    <source>
        <dbReference type="PROSITE" id="PS51352"/>
    </source>
</evidence>
<protein>
    <submittedName>
        <fullName evidence="6">Alkyl hydroperoxide reductase/ thiol specific antioxidant/ Mal allergen</fullName>
    </submittedName>
</protein>
<dbReference type="CDD" id="cd02966">
    <property type="entry name" value="TlpA_like_family"/>
    <property type="match status" value="1"/>
</dbReference>
<organism evidence="6 7">
    <name type="scientific">Thauera phenylacetica B4P</name>
    <dbReference type="NCBI Taxonomy" id="1234382"/>
    <lineage>
        <taxon>Bacteria</taxon>
        <taxon>Pseudomonadati</taxon>
        <taxon>Pseudomonadota</taxon>
        <taxon>Betaproteobacteria</taxon>
        <taxon>Rhodocyclales</taxon>
        <taxon>Zoogloeaceae</taxon>
        <taxon>Thauera</taxon>
    </lineage>
</organism>
<evidence type="ECO:0000313" key="7">
    <source>
        <dbReference type="Proteomes" id="UP000013047"/>
    </source>
</evidence>
<dbReference type="InterPro" id="IPR013766">
    <property type="entry name" value="Thioredoxin_domain"/>
</dbReference>
<keyword evidence="4" id="KW-0676">Redox-active center</keyword>
<evidence type="ECO:0000256" key="2">
    <source>
        <dbReference type="ARBA" id="ARBA00022748"/>
    </source>
</evidence>
<dbReference type="PANTHER" id="PTHR42852">
    <property type="entry name" value="THIOL:DISULFIDE INTERCHANGE PROTEIN DSBE"/>
    <property type="match status" value="1"/>
</dbReference>
<feature type="domain" description="Thioredoxin" evidence="5">
    <location>
        <begin position="23"/>
        <end position="162"/>
    </location>
</feature>
<dbReference type="EMBL" id="AMXF01000142">
    <property type="protein sequence ID" value="ENO96056.1"/>
    <property type="molecule type" value="Genomic_DNA"/>
</dbReference>
<name>N6YP35_9RHOO</name>
<evidence type="ECO:0000256" key="4">
    <source>
        <dbReference type="ARBA" id="ARBA00023284"/>
    </source>
</evidence>
<dbReference type="AlphaFoldDB" id="N6YP35"/>
<dbReference type="PANTHER" id="PTHR42852:SF6">
    <property type="entry name" value="THIOL:DISULFIDE INTERCHANGE PROTEIN DSBE"/>
    <property type="match status" value="1"/>
</dbReference>
<dbReference type="InterPro" id="IPR036249">
    <property type="entry name" value="Thioredoxin-like_sf"/>
</dbReference>